<comment type="caution">
    <text evidence="1">The sequence shown here is derived from an EMBL/GenBank/DDBJ whole genome shotgun (WGS) entry which is preliminary data.</text>
</comment>
<reference evidence="1 2" key="1">
    <citation type="submission" date="2018-12" db="EMBL/GenBank/DDBJ databases">
        <title>Dyella dinghuensis sp. nov. DHOA06 and Dyella choica sp. nov. 4M-K27, isolated from forest soil.</title>
        <authorList>
            <person name="Qiu L.-H."/>
            <person name="Gao Z.-H."/>
        </authorList>
    </citation>
    <scope>NUCLEOTIDE SEQUENCE [LARGE SCALE GENOMIC DNA]</scope>
    <source>
        <strain evidence="1 2">4M-K27</strain>
    </source>
</reference>
<name>A0A3S0PP73_9GAMM</name>
<sequence length="226" mass="25242">MHLELPKEPLKTLGDFLKHYLMIVLSILTALGLEAWIEHAHHAHAAEIGSRQIEAEIRTNLSEVQGSLQQDTQQLQRLDKIRAGVIQDLKSHLPDDVVKQHILAQAGGHFDLGMNFPTLRHEAWDVAVANQSASWMDAERMQRYSAAYASQRDALTTMTENTTLLTSGMHLADMVADLQTGEVQPREFLHTVSQMTALQQQAVNGLKTLEKRLDDAVANQLARSPQ</sequence>
<evidence type="ECO:0000313" key="1">
    <source>
        <dbReference type="EMBL" id="RUL76629.1"/>
    </source>
</evidence>
<gene>
    <name evidence="1" type="ORF">EKH80_07825</name>
</gene>
<dbReference type="Proteomes" id="UP000274358">
    <property type="component" value="Unassembled WGS sequence"/>
</dbReference>
<evidence type="ECO:0000313" key="2">
    <source>
        <dbReference type="Proteomes" id="UP000274358"/>
    </source>
</evidence>
<accession>A0A3S0PP73</accession>
<dbReference type="EMBL" id="RYYV01000005">
    <property type="protein sequence ID" value="RUL76629.1"/>
    <property type="molecule type" value="Genomic_DNA"/>
</dbReference>
<protein>
    <submittedName>
        <fullName evidence="1">Uncharacterized protein</fullName>
    </submittedName>
</protein>
<dbReference type="RefSeq" id="WP_126684189.1">
    <property type="nucleotide sequence ID" value="NZ_RYYV01000005.1"/>
</dbReference>
<keyword evidence="2" id="KW-1185">Reference proteome</keyword>
<dbReference type="AlphaFoldDB" id="A0A3S0PP73"/>
<dbReference type="OrthoDB" id="8750771at2"/>
<proteinExistence type="predicted"/>
<organism evidence="1 2">
    <name type="scientific">Dyella choica</name>
    <dbReference type="NCBI Taxonomy" id="1927959"/>
    <lineage>
        <taxon>Bacteria</taxon>
        <taxon>Pseudomonadati</taxon>
        <taxon>Pseudomonadota</taxon>
        <taxon>Gammaproteobacteria</taxon>
        <taxon>Lysobacterales</taxon>
        <taxon>Rhodanobacteraceae</taxon>
        <taxon>Dyella</taxon>
    </lineage>
</organism>